<sequence>MSQPPLVSLIILCSHPHWLDQALACVRAQSYPNCEIVVVDSSEKTFVREVVEPFLTQPGHAMRYYAYREAADKVYDFALRQSEGDYVKFLASADLLLPEAIAQSVQALEQHPDCNVLISRRQRIDPTGAPLADILSNSPVVDEDSLIAGADLLAFQSTLHFNLLGELSASVIRRTALQPLQPDLFTLEEAPLFEVSALALYARLADASPFIWLQAPLCQIRVSDVWQQPGQREGIGEVRAERAVVHSWLRQRATGEKPHLHLVQVAALAQPTHWREQNLSMQHFANYNLSQRDRWLAQRTLAPYQHAWLQQQQREEISVAVIITTPEGSEAALQQTLASIQQSAQTGCCFVPLTLGCVTQSGVEHIETDVEQRIATLNAILPTREEAWFIFLQAGDRFLSSGVVALSNVLPQAESCYALYADGFFPLGGKPLGMAFRPDFNLDLILSAPRTMASHWLFRRELLAAAGGLDPAYPQAAEYDLILKLIATQGGSGIGHLAEPLLEAPLPPRNSEQDQQVLRNHLQQRGYPDAQISGDRYQNHCINYQHGQQPKVSLIILANWHLASLITCVTSLLEKTDYLHYEMLVVADNQSSPERSQWLADLATIDPQRIRILYAEGEFQRSAMANLAAQQAQGEYLAFIHSELAMIEGDWLAQLLNHAQRPEVGIVGGKQLAAGNKIRHAGYILGVNGAATEAFRGQNDGEASFMGRHQQDQNLSAVSADFMLVRRELFASLGGFDTGIAQFDDVDFCLRSREAGYLTVWTPRSRAYRPAARHNPYASQSLMSAKQQKQEHDAVMYRRWASQIIHDPAFNANLSVRSRQFEMSSDSALNWDPLNRPGLPKFMVSPGDRFGCGYYRMITPLEAMQEEGRGEGKLIERLPTHVELARYQPDTLIVQRRYGESFQEWMGQVRAISQTYRVFELDDYLINLPLKNHHRKDFAADTNRLLRKTLRFFDRFVVSTSPLAEALANMHSNIRVVNNRLPVAWWGSLHSLRNQGRKPRIGWAGGSSHTGDLEMIADVVKAFAGEVEWVFLGMCPPKLRPYVHELHAAVDIRLYPQKLASLNLDLALAPVEDNLFNACKSNLRLMEYGACAIPVVCSDVACYQGDLPVTRVKNRFSDWRNAIRMHLDDSAASEKMGLALQQAIHQHWMLTGNNVVEWAQAWTPE</sequence>
<feature type="domain" description="Glycosyltransferase 2-like" evidence="1">
    <location>
        <begin position="16"/>
        <end position="127"/>
    </location>
</feature>
<feature type="domain" description="Glycosyltransferase 2-like" evidence="1">
    <location>
        <begin position="563"/>
        <end position="732"/>
    </location>
</feature>
<dbReference type="InterPro" id="IPR050834">
    <property type="entry name" value="Glycosyltransf_2"/>
</dbReference>
<organism evidence="2 3">
    <name type="scientific">Candidatus Pantoea multigeneris</name>
    <dbReference type="NCBI Taxonomy" id="2608357"/>
    <lineage>
        <taxon>Bacteria</taxon>
        <taxon>Pseudomonadati</taxon>
        <taxon>Pseudomonadota</taxon>
        <taxon>Gammaproteobacteria</taxon>
        <taxon>Enterobacterales</taxon>
        <taxon>Erwiniaceae</taxon>
        <taxon>Pantoea</taxon>
    </lineage>
</organism>
<dbReference type="Pfam" id="PF00535">
    <property type="entry name" value="Glycos_transf_2"/>
    <property type="match status" value="2"/>
</dbReference>
<name>A0ABX0R9J1_9GAMM</name>
<gene>
    <name evidence="2" type="ORF">F3J40_01780</name>
</gene>
<dbReference type="RefSeq" id="WP_167012314.1">
    <property type="nucleotide sequence ID" value="NZ_VWXF01000001.1"/>
</dbReference>
<dbReference type="PANTHER" id="PTHR43685:SF2">
    <property type="entry name" value="GLYCOSYLTRANSFERASE 2-LIKE DOMAIN-CONTAINING PROTEIN"/>
    <property type="match status" value="1"/>
</dbReference>
<dbReference type="EMBL" id="VWXF01000001">
    <property type="protein sequence ID" value="NIF20349.1"/>
    <property type="molecule type" value="Genomic_DNA"/>
</dbReference>
<dbReference type="Gene3D" id="3.90.550.10">
    <property type="entry name" value="Spore Coat Polysaccharide Biosynthesis Protein SpsA, Chain A"/>
    <property type="match status" value="2"/>
</dbReference>
<dbReference type="InterPro" id="IPR029044">
    <property type="entry name" value="Nucleotide-diphossugar_trans"/>
</dbReference>
<dbReference type="Proteomes" id="UP001515683">
    <property type="component" value="Unassembled WGS sequence"/>
</dbReference>
<comment type="caution">
    <text evidence="2">The sequence shown here is derived from an EMBL/GenBank/DDBJ whole genome shotgun (WGS) entry which is preliminary data.</text>
</comment>
<dbReference type="Gene3D" id="3.40.50.2000">
    <property type="entry name" value="Glycogen Phosphorylase B"/>
    <property type="match status" value="1"/>
</dbReference>
<accession>A0ABX0R9J1</accession>
<evidence type="ECO:0000313" key="2">
    <source>
        <dbReference type="EMBL" id="NIF20349.1"/>
    </source>
</evidence>
<evidence type="ECO:0000259" key="1">
    <source>
        <dbReference type="Pfam" id="PF00535"/>
    </source>
</evidence>
<dbReference type="InterPro" id="IPR001173">
    <property type="entry name" value="Glyco_trans_2-like"/>
</dbReference>
<dbReference type="PANTHER" id="PTHR43685">
    <property type="entry name" value="GLYCOSYLTRANSFERASE"/>
    <property type="match status" value="1"/>
</dbReference>
<dbReference type="SUPFAM" id="SSF53756">
    <property type="entry name" value="UDP-Glycosyltransferase/glycogen phosphorylase"/>
    <property type="match status" value="1"/>
</dbReference>
<reference evidence="2 3" key="1">
    <citation type="journal article" date="2019" name="bioRxiv">
        <title>Bacteria contribute to plant secondary compound degradation in a generalist herbivore system.</title>
        <authorList>
            <person name="Francoeur C.B."/>
            <person name="Khadempour L."/>
            <person name="Moreira-Soto R.D."/>
            <person name="Gotting K."/>
            <person name="Book A.J."/>
            <person name="Pinto-Tomas A.A."/>
            <person name="Keefover-Ring K."/>
            <person name="Currie C.R."/>
        </authorList>
    </citation>
    <scope>NUCLEOTIDE SEQUENCE [LARGE SCALE GENOMIC DNA]</scope>
    <source>
        <strain evidence="2">Acro-835</strain>
    </source>
</reference>
<evidence type="ECO:0000313" key="3">
    <source>
        <dbReference type="Proteomes" id="UP001515683"/>
    </source>
</evidence>
<protein>
    <submittedName>
        <fullName evidence="2">Glycosyltransferase</fullName>
    </submittedName>
</protein>
<proteinExistence type="predicted"/>
<keyword evidence="3" id="KW-1185">Reference proteome</keyword>
<dbReference type="SUPFAM" id="SSF53448">
    <property type="entry name" value="Nucleotide-diphospho-sugar transferases"/>
    <property type="match status" value="3"/>
</dbReference>